<dbReference type="EMBL" id="FOIR01000005">
    <property type="protein sequence ID" value="SEW42313.1"/>
    <property type="molecule type" value="Genomic_DNA"/>
</dbReference>
<feature type="signal peptide" evidence="1">
    <location>
        <begin position="1"/>
        <end position="19"/>
    </location>
</feature>
<gene>
    <name evidence="3" type="ORF">SAMN05216290_3817</name>
</gene>
<dbReference type="Proteomes" id="UP000199437">
    <property type="component" value="Unassembled WGS sequence"/>
</dbReference>
<proteinExistence type="predicted"/>
<protein>
    <submittedName>
        <fullName evidence="3">Outer membrane protein beta-barrel domain-containing protein</fullName>
    </submittedName>
</protein>
<dbReference type="Pfam" id="PF13568">
    <property type="entry name" value="OMP_b-brl_2"/>
    <property type="match status" value="1"/>
</dbReference>
<evidence type="ECO:0000313" key="3">
    <source>
        <dbReference type="EMBL" id="SEW42313.1"/>
    </source>
</evidence>
<feature type="domain" description="Outer membrane protein beta-barrel" evidence="2">
    <location>
        <begin position="20"/>
        <end position="171"/>
    </location>
</feature>
<name>A0A1I0RMG7_9BACT</name>
<feature type="chain" id="PRO_5011703995" evidence="1">
    <location>
        <begin position="20"/>
        <end position="197"/>
    </location>
</feature>
<reference evidence="4" key="1">
    <citation type="submission" date="2016-10" db="EMBL/GenBank/DDBJ databases">
        <authorList>
            <person name="Varghese N."/>
            <person name="Submissions S."/>
        </authorList>
    </citation>
    <scope>NUCLEOTIDE SEQUENCE [LARGE SCALE GENOMIC DNA]</scope>
    <source>
        <strain evidence="4">CGMCC 1.12402</strain>
    </source>
</reference>
<evidence type="ECO:0000313" key="4">
    <source>
        <dbReference type="Proteomes" id="UP000199437"/>
    </source>
</evidence>
<keyword evidence="4" id="KW-1185">Reference proteome</keyword>
<evidence type="ECO:0000256" key="1">
    <source>
        <dbReference type="SAM" id="SignalP"/>
    </source>
</evidence>
<dbReference type="AlphaFoldDB" id="A0A1I0RMG7"/>
<dbReference type="InterPro" id="IPR025665">
    <property type="entry name" value="Beta-barrel_OMP_2"/>
</dbReference>
<dbReference type="STRING" id="1267423.SAMN05216290_3817"/>
<accession>A0A1I0RMG7</accession>
<evidence type="ECO:0000259" key="2">
    <source>
        <dbReference type="Pfam" id="PF13568"/>
    </source>
</evidence>
<keyword evidence="1" id="KW-0732">Signal</keyword>
<sequence>MKKLILTFVLLAIGFGANAQIDFGPRVTVTSTKLSLKDNITAIEEGDRDFGYQFGAFLRVKVPIIGLYVQPEALFSKTGATFQDGTDDIDLSFNQIDVPVMVGGKIGPLRLQAGPSFRFLTKAETDINGTVQDVKENYKDTTVGYQAGVGIDLLKYLALDLKYEGSLSDISEDAGGNGFAVDQRVNQWVFAVGFKLF</sequence>
<organism evidence="3 4">
    <name type="scientific">Roseivirga pacifica</name>
    <dbReference type="NCBI Taxonomy" id="1267423"/>
    <lineage>
        <taxon>Bacteria</taxon>
        <taxon>Pseudomonadati</taxon>
        <taxon>Bacteroidota</taxon>
        <taxon>Cytophagia</taxon>
        <taxon>Cytophagales</taxon>
        <taxon>Roseivirgaceae</taxon>
        <taxon>Roseivirga</taxon>
    </lineage>
</organism>